<comment type="caution">
    <text evidence="2">The sequence shown here is derived from an EMBL/GenBank/DDBJ whole genome shotgun (WGS) entry which is preliminary data.</text>
</comment>
<name>A0ABS2DJ01_9BACI</name>
<keyword evidence="1" id="KW-0175">Coiled coil</keyword>
<dbReference type="Proteomes" id="UP001518925">
    <property type="component" value="Unassembled WGS sequence"/>
</dbReference>
<accession>A0ABS2DJ01</accession>
<dbReference type="RefSeq" id="WP_204203817.1">
    <property type="nucleotide sequence ID" value="NZ_JAFELM010000031.1"/>
</dbReference>
<evidence type="ECO:0000256" key="1">
    <source>
        <dbReference type="SAM" id="Coils"/>
    </source>
</evidence>
<dbReference type="Pfam" id="PF11068">
    <property type="entry name" value="YlqD"/>
    <property type="match status" value="1"/>
</dbReference>
<reference evidence="2 3" key="1">
    <citation type="submission" date="2021-02" db="EMBL/GenBank/DDBJ databases">
        <title>Bacillus sp. RD4P76, an endophyte from a halophyte.</title>
        <authorList>
            <person name="Sun J.-Q."/>
        </authorList>
    </citation>
    <scope>NUCLEOTIDE SEQUENCE [LARGE SCALE GENOMIC DNA]</scope>
    <source>
        <strain evidence="2 3">RD4P76</strain>
    </source>
</reference>
<protein>
    <submittedName>
        <fullName evidence="2">YlqD family protein</fullName>
    </submittedName>
</protein>
<keyword evidence="3" id="KW-1185">Reference proteome</keyword>
<dbReference type="InterPro" id="IPR021297">
    <property type="entry name" value="YlqD"/>
</dbReference>
<evidence type="ECO:0000313" key="2">
    <source>
        <dbReference type="EMBL" id="MBM6618470.1"/>
    </source>
</evidence>
<organism evidence="2 3">
    <name type="scientific">Bacillus suaedaesalsae</name>
    <dbReference type="NCBI Taxonomy" id="2810349"/>
    <lineage>
        <taxon>Bacteria</taxon>
        <taxon>Bacillati</taxon>
        <taxon>Bacillota</taxon>
        <taxon>Bacilli</taxon>
        <taxon>Bacillales</taxon>
        <taxon>Bacillaceae</taxon>
        <taxon>Bacillus</taxon>
    </lineage>
</organism>
<feature type="coiled-coil region" evidence="1">
    <location>
        <begin position="22"/>
        <end position="49"/>
    </location>
</feature>
<evidence type="ECO:0000313" key="3">
    <source>
        <dbReference type="Proteomes" id="UP001518925"/>
    </source>
</evidence>
<dbReference type="EMBL" id="JAFELM010000031">
    <property type="protein sequence ID" value="MBM6618470.1"/>
    <property type="molecule type" value="Genomic_DNA"/>
</dbReference>
<dbReference type="Gene3D" id="6.10.140.1110">
    <property type="match status" value="1"/>
</dbReference>
<gene>
    <name evidence="2" type="ORF">JR050_12445</name>
</gene>
<sequence>MEIIQTVIVKQILTELSKQQLLDFFNSEILQLKKECEQLQFEQKKLQYKKKGPSPNHDFFKKELNSREEEIKMLEFRLKQLHILPIGSEIKQKEVQAIIRVEVGNQWDSLQKTIIIKDGRVIEIR</sequence>
<proteinExistence type="predicted"/>